<dbReference type="AlphaFoldDB" id="A0A1Y0E7Q9"/>
<dbReference type="SUPFAM" id="SSF143100">
    <property type="entry name" value="TTHA1013/TTHA0281-like"/>
    <property type="match status" value="1"/>
</dbReference>
<sequence>MEYIYSVLIDKNSGSWTARCPAMEEFGARTGGETKEEALTHLHGILLMILLDLEEKELAIPTDKMVLNGAKITINTGTE</sequence>
<gene>
    <name evidence="1" type="ORF">LOKVESSMR4R_00052</name>
</gene>
<dbReference type="Gene3D" id="3.30.160.250">
    <property type="match status" value="1"/>
</dbReference>
<dbReference type="EMBL" id="CP021431">
    <property type="protein sequence ID" value="ART99400.1"/>
    <property type="molecule type" value="Genomic_DNA"/>
</dbReference>
<proteinExistence type="predicted"/>
<reference evidence="1 2" key="1">
    <citation type="submission" date="2017-05" db="EMBL/GenBank/DDBJ databases">
        <title>Genome Sequence of Loktanella vestfoldensis Strain SMR4r Isolated from a Culture of the Diatom Skeletonema marinoi.</title>
        <authorList>
            <person name="Topel M."/>
            <person name="Pinder M.I.M."/>
            <person name="Johansson O.N."/>
            <person name="Kourtchenko O."/>
            <person name="Godhe A."/>
            <person name="Clarke A.K."/>
        </authorList>
    </citation>
    <scope>NUCLEOTIDE SEQUENCE [LARGE SCALE GENOMIC DNA]</scope>
    <source>
        <strain evidence="1 2">SMR4r</strain>
    </source>
</reference>
<evidence type="ECO:0008006" key="3">
    <source>
        <dbReference type="Google" id="ProtNLM"/>
    </source>
</evidence>
<dbReference type="InterPro" id="IPR035069">
    <property type="entry name" value="TTHA1013/TTHA0281-like"/>
</dbReference>
<dbReference type="RefSeq" id="WP_157898086.1">
    <property type="nucleotide sequence ID" value="NZ_CP021431.1"/>
</dbReference>
<name>A0A1Y0E7Q9_9RHOB</name>
<dbReference type="KEGG" id="lvs:LOKVESSMR4R_00052"/>
<protein>
    <recommendedName>
        <fullName evidence="3">HicB_like antitoxin of bacterial toxin-antitoxin system</fullName>
    </recommendedName>
</protein>
<organism evidence="1 2">
    <name type="scientific">Yoonia vestfoldensis</name>
    <dbReference type="NCBI Taxonomy" id="245188"/>
    <lineage>
        <taxon>Bacteria</taxon>
        <taxon>Pseudomonadati</taxon>
        <taxon>Pseudomonadota</taxon>
        <taxon>Alphaproteobacteria</taxon>
        <taxon>Rhodobacterales</taxon>
        <taxon>Paracoccaceae</taxon>
        <taxon>Yoonia</taxon>
    </lineage>
</organism>
<keyword evidence="2" id="KW-1185">Reference proteome</keyword>
<dbReference type="Proteomes" id="UP000195273">
    <property type="component" value="Chromosome"/>
</dbReference>
<evidence type="ECO:0000313" key="1">
    <source>
        <dbReference type="EMBL" id="ART99400.1"/>
    </source>
</evidence>
<accession>A0A1Y0E7Q9</accession>
<evidence type="ECO:0000313" key="2">
    <source>
        <dbReference type="Proteomes" id="UP000195273"/>
    </source>
</evidence>